<dbReference type="InterPro" id="IPR027417">
    <property type="entry name" value="P-loop_NTPase"/>
</dbReference>
<dbReference type="SUPFAM" id="SSF52540">
    <property type="entry name" value="P-loop containing nucleoside triphosphate hydrolases"/>
    <property type="match status" value="1"/>
</dbReference>
<dbReference type="EMBL" id="CWGI01000001">
    <property type="protein sequence ID" value="CRX36983.1"/>
    <property type="molecule type" value="Genomic_DNA"/>
</dbReference>
<accession>A0A0G7ZMX4</accession>
<keyword evidence="1" id="KW-0175">Coiled coil</keyword>
<proteinExistence type="predicted"/>
<sequence length="745" mass="91621">MKQKLNKSLFLKINNLDFRDKNLNLIINDFTLNIKNGEIHAFLSNDRVQLESLKQLFIENLNERKRTEEFIFDQGLRYSRANLLLNKNYSNRHNVDTNLYYKFIKSDYARKEYNLKIHELKEEIDKLEKKIKVIRYQLPKSNISLKELIDDFFKDEKRKFFKNNNFDLIKILDEIKIINLNIKKDKNFYKRNLKYINKKYFFNVNQLKDKKIEWKETLLFFRNLNKSWYSLSLKEFNLIKKYSLDQRDFNNIKNEIKRFVRLLISESGEKHNFLLTNPIRMHLFLQIKNLEKENISESRIEYVWKNVLNIIGKNEDKIKENIKEKIENFKNYINNLLFEKSIINTKINRLTYNYLSQYVRNKIKEVEYLIFDIKKTQGDINLKNRDEFEINLYIADLRHYNYQIFILENLRNYFIDLVDFFNNTYFFYDLDYLQKFHKIIFIKIKEIYFKYKNYYDWQIKSSWDRKKLQKYILKKELNEKIINYQKRKNHLNELLFKNRLLINKSKQFFNERKKIFLKNTINESQSQEDKFSEKALLNKNQQILKLKEELSQTYKKYEDFKKEKFNKYEKNLFIKRLKNFSNYLNFDEKNWTKKYKKLNVNEKILVQILNLLIINSKLIIVDDYLLNDFNIQLSEVIRNLNTINQDYKFTIFLFVNNLKFIQLFAKRITFFYEGKYLETINISKDWINKLKNSKSKDLLFYISKDSLKSHSFFNVYKPIGERFIANNYSNGKNKKFKDNHVVYTR</sequence>
<organism evidence="2 3">
    <name type="scientific">Candidatus Hepatoplasma crinochetorum</name>
    <dbReference type="NCBI Taxonomy" id="295596"/>
    <lineage>
        <taxon>Bacteria</taxon>
        <taxon>Bacillati</taxon>
        <taxon>Mycoplasmatota</taxon>
        <taxon>Mollicutes</taxon>
        <taxon>Candidatus Hepatoplasmataceae</taxon>
        <taxon>Candidatus Hepatoplasma</taxon>
    </lineage>
</organism>
<gene>
    <name evidence="2" type="ORF">HEPPS_01830</name>
</gene>
<reference evidence="3" key="1">
    <citation type="submission" date="2015-05" db="EMBL/GenBank/DDBJ databases">
        <authorList>
            <person name="Collingro A."/>
        </authorList>
    </citation>
    <scope>NUCLEOTIDE SEQUENCE [LARGE SCALE GENOMIC DNA]</scope>
    <source>
        <strain evidence="3">Ps</strain>
    </source>
</reference>
<dbReference type="AlphaFoldDB" id="A0A0G7ZMX4"/>
<evidence type="ECO:0000256" key="1">
    <source>
        <dbReference type="SAM" id="Coils"/>
    </source>
</evidence>
<evidence type="ECO:0000313" key="3">
    <source>
        <dbReference type="Proteomes" id="UP000242141"/>
    </source>
</evidence>
<feature type="coiled-coil region" evidence="1">
    <location>
        <begin position="110"/>
        <end position="137"/>
    </location>
</feature>
<dbReference type="Proteomes" id="UP000242141">
    <property type="component" value="Unassembled WGS sequence"/>
</dbReference>
<protein>
    <submittedName>
        <fullName evidence="2">| / ABC-type antimicrobial peptide transport system, ATPase component / 465566:467812 Reverse</fullName>
    </submittedName>
</protein>
<name>A0A0G7ZMX4_9MOLU</name>
<evidence type="ECO:0000313" key="2">
    <source>
        <dbReference type="EMBL" id="CRX36983.1"/>
    </source>
</evidence>
<keyword evidence="3" id="KW-1185">Reference proteome</keyword>